<dbReference type="PANTHER" id="PTHR30137">
    <property type="entry name" value="LUCIFERASE-LIKE MONOOXYGENASE"/>
    <property type="match status" value="1"/>
</dbReference>
<dbReference type="Proteomes" id="UP000076630">
    <property type="component" value="Unassembled WGS sequence"/>
</dbReference>
<evidence type="ECO:0000256" key="2">
    <source>
        <dbReference type="ARBA" id="ARBA00023033"/>
    </source>
</evidence>
<feature type="domain" description="Luciferase-like" evidence="3">
    <location>
        <begin position="17"/>
        <end position="302"/>
    </location>
</feature>
<dbReference type="GO" id="GO:0004497">
    <property type="term" value="F:monooxygenase activity"/>
    <property type="evidence" value="ECO:0007669"/>
    <property type="project" value="UniProtKB-KW"/>
</dbReference>
<proteinExistence type="predicted"/>
<keyword evidence="1" id="KW-0560">Oxidoreductase</keyword>
<dbReference type="InterPro" id="IPR036661">
    <property type="entry name" value="Luciferase-like_sf"/>
</dbReference>
<sequence>MEIGISMFGDLRFDKQNNSYQLAGQRINEIIEEVKLMDEVGLDVFGIGEHHRADYAVSAPDIILAGAATVTKNIKLTSAVTVLSSDDPVRVYEAFSTVNAMSNGRAEITVGRGSFIESFPLFGYDLNDYNELFTEKLNLLLNINWADGPLTWTGKHRPSLKDQEVFPKSEIPMNVWIAAGGTPESVLRAAKLGLPLVFAIIGGMPEQYKPFFEYYKQEYIKAGHDINKMQIATHSHGLVGADGNALAREYFATYKDQMDRIGASRGWQPYTYEQYEGGRSRDGALFIGDANQVVDKILYHQEMFGLTRWLMHSDLGAPDHLTQMKSIELLGTKIAPEVKKALAK</sequence>
<dbReference type="RefSeq" id="WP_038987332.1">
    <property type="nucleotide sequence ID" value="NZ_JWJO01000045.1"/>
</dbReference>
<keyword evidence="5" id="KW-1185">Reference proteome</keyword>
<evidence type="ECO:0000313" key="5">
    <source>
        <dbReference type="Proteomes" id="UP000076630"/>
    </source>
</evidence>
<dbReference type="SUPFAM" id="SSF51679">
    <property type="entry name" value="Bacterial luciferase-like"/>
    <property type="match status" value="1"/>
</dbReference>
<organism evidence="4 5">
    <name type="scientific">Myroides marinus</name>
    <dbReference type="NCBI Taxonomy" id="703342"/>
    <lineage>
        <taxon>Bacteria</taxon>
        <taxon>Pseudomonadati</taxon>
        <taxon>Bacteroidota</taxon>
        <taxon>Flavobacteriia</taxon>
        <taxon>Flavobacteriales</taxon>
        <taxon>Flavobacteriaceae</taxon>
        <taxon>Myroides</taxon>
    </lineage>
</organism>
<evidence type="ECO:0000256" key="1">
    <source>
        <dbReference type="ARBA" id="ARBA00023002"/>
    </source>
</evidence>
<dbReference type="InterPro" id="IPR050766">
    <property type="entry name" value="Bact_Lucif_Oxidored"/>
</dbReference>
<keyword evidence="2" id="KW-0503">Monooxygenase</keyword>
<dbReference type="GO" id="GO:0005829">
    <property type="term" value="C:cytosol"/>
    <property type="evidence" value="ECO:0007669"/>
    <property type="project" value="TreeGrafter"/>
</dbReference>
<protein>
    <submittedName>
        <fullName evidence="4">Luciferase</fullName>
    </submittedName>
</protein>
<evidence type="ECO:0000313" key="4">
    <source>
        <dbReference type="EMBL" id="KZE78039.1"/>
    </source>
</evidence>
<dbReference type="Pfam" id="PF00296">
    <property type="entry name" value="Bac_luciferase"/>
    <property type="match status" value="1"/>
</dbReference>
<gene>
    <name evidence="4" type="ORF">AV926_13425</name>
</gene>
<dbReference type="GO" id="GO:0016705">
    <property type="term" value="F:oxidoreductase activity, acting on paired donors, with incorporation or reduction of molecular oxygen"/>
    <property type="evidence" value="ECO:0007669"/>
    <property type="project" value="InterPro"/>
</dbReference>
<dbReference type="EMBL" id="LQNU01000066">
    <property type="protein sequence ID" value="KZE78039.1"/>
    <property type="molecule type" value="Genomic_DNA"/>
</dbReference>
<dbReference type="OrthoDB" id="9776438at2"/>
<dbReference type="Gene3D" id="3.20.20.30">
    <property type="entry name" value="Luciferase-like domain"/>
    <property type="match status" value="1"/>
</dbReference>
<reference evidence="4 5" key="1">
    <citation type="submission" date="2016-01" db="EMBL/GenBank/DDBJ databases">
        <title>Whole genome sequencing of Myroides marinus L41.</title>
        <authorList>
            <person name="Hong K.W."/>
        </authorList>
    </citation>
    <scope>NUCLEOTIDE SEQUENCE [LARGE SCALE GENOMIC DNA]</scope>
    <source>
        <strain evidence="4 5">L41</strain>
    </source>
</reference>
<dbReference type="InterPro" id="IPR011251">
    <property type="entry name" value="Luciferase-like_dom"/>
</dbReference>
<name>A0A161S1K1_9FLAO</name>
<comment type="caution">
    <text evidence="4">The sequence shown here is derived from an EMBL/GenBank/DDBJ whole genome shotgun (WGS) entry which is preliminary data.</text>
</comment>
<dbReference type="PANTHER" id="PTHR30137:SF8">
    <property type="entry name" value="BLR5498 PROTEIN"/>
    <property type="match status" value="1"/>
</dbReference>
<accession>A0A161S1K1</accession>
<dbReference type="AlphaFoldDB" id="A0A161S1K1"/>
<evidence type="ECO:0000259" key="3">
    <source>
        <dbReference type="Pfam" id="PF00296"/>
    </source>
</evidence>